<sequence>MATNRLASKVATVARTARDLDFTMCSDSSDSTDRVAPDRALRPAGHLRVPQQGATADLHAAPDRVVHNPVVLG</sequence>
<name>A0A8J3RQG5_9ACTN</name>
<evidence type="ECO:0000256" key="1">
    <source>
        <dbReference type="SAM" id="MobiDB-lite"/>
    </source>
</evidence>
<dbReference type="EMBL" id="BOOH01000048">
    <property type="protein sequence ID" value="GIH79380.1"/>
    <property type="molecule type" value="Genomic_DNA"/>
</dbReference>
<evidence type="ECO:0000313" key="3">
    <source>
        <dbReference type="Proteomes" id="UP000616724"/>
    </source>
</evidence>
<dbReference type="AlphaFoldDB" id="A0A8J3RQG5"/>
<comment type="caution">
    <text evidence="2">The sequence shown here is derived from an EMBL/GenBank/DDBJ whole genome shotgun (WGS) entry which is preliminary data.</text>
</comment>
<feature type="compositionally biased region" description="Basic and acidic residues" evidence="1">
    <location>
        <begin position="31"/>
        <end position="41"/>
    </location>
</feature>
<keyword evidence="3" id="KW-1185">Reference proteome</keyword>
<evidence type="ECO:0000313" key="2">
    <source>
        <dbReference type="EMBL" id="GIH79380.1"/>
    </source>
</evidence>
<reference evidence="2 3" key="1">
    <citation type="submission" date="2021-01" db="EMBL/GenBank/DDBJ databases">
        <title>Whole genome shotgun sequence of Planobispora longispora NBRC 13918.</title>
        <authorList>
            <person name="Komaki H."/>
            <person name="Tamura T."/>
        </authorList>
    </citation>
    <scope>NUCLEOTIDE SEQUENCE [LARGE SCALE GENOMIC DNA]</scope>
    <source>
        <strain evidence="2 3">NBRC 13918</strain>
    </source>
</reference>
<gene>
    <name evidence="2" type="ORF">Plo01_58090</name>
</gene>
<accession>A0A8J3RQG5</accession>
<organism evidence="2 3">
    <name type="scientific">Planobispora longispora</name>
    <dbReference type="NCBI Taxonomy" id="28887"/>
    <lineage>
        <taxon>Bacteria</taxon>
        <taxon>Bacillati</taxon>
        <taxon>Actinomycetota</taxon>
        <taxon>Actinomycetes</taxon>
        <taxon>Streptosporangiales</taxon>
        <taxon>Streptosporangiaceae</taxon>
        <taxon>Planobispora</taxon>
    </lineage>
</organism>
<proteinExistence type="predicted"/>
<dbReference type="Proteomes" id="UP000616724">
    <property type="component" value="Unassembled WGS sequence"/>
</dbReference>
<protein>
    <submittedName>
        <fullName evidence="2">Uncharacterized protein</fullName>
    </submittedName>
</protein>
<feature type="region of interest" description="Disordered" evidence="1">
    <location>
        <begin position="24"/>
        <end position="73"/>
    </location>
</feature>